<gene>
    <name evidence="2" type="ORF">GW910_04140</name>
</gene>
<dbReference type="AlphaFoldDB" id="A0A8J7YWG2"/>
<protein>
    <submittedName>
        <fullName evidence="2">Helix-turn-helix domain-containing protein</fullName>
    </submittedName>
</protein>
<sequence>MQTLPPENLKILEERHEMILAHEKFGIKIRDIRDTYGVSIGAYYYWKKRYHEEGFISLVGKKRGPQMPHNKTTEKFEDKIVQTASNNRELDANDIYEVICEQGFTTTVRTVERILVKHHLNKPKGRRSKKTIGIKRKTSQSMKTQK</sequence>
<dbReference type="InterPro" id="IPR009057">
    <property type="entry name" value="Homeodomain-like_sf"/>
</dbReference>
<feature type="compositionally biased region" description="Basic residues" evidence="1">
    <location>
        <begin position="121"/>
        <end position="138"/>
    </location>
</feature>
<comment type="caution">
    <text evidence="2">The sequence shown here is derived from an EMBL/GenBank/DDBJ whole genome shotgun (WGS) entry which is preliminary data.</text>
</comment>
<accession>A0A8J7YWG2</accession>
<reference evidence="2" key="1">
    <citation type="submission" date="2019-11" db="EMBL/GenBank/DDBJ databases">
        <title>Lipid analysis of CO2-rich subsurface aquifers suggests an autotrophy-based deep biosphere with lysolipids enriched in CPR bacteria.</title>
        <authorList>
            <person name="Probst A.J."/>
            <person name="Elling F.J."/>
            <person name="Castelle C.J."/>
            <person name="Zhu Q."/>
            <person name="Elvert M."/>
            <person name="Birarda G."/>
            <person name="Holman H.-Y."/>
            <person name="Lane K.R."/>
            <person name="Ladd B."/>
            <person name="Ryan M.C."/>
            <person name="Woyke T."/>
            <person name="Hinrichs K.-U."/>
            <person name="Banfield J.F."/>
        </authorList>
    </citation>
    <scope>NUCLEOTIDE SEQUENCE</scope>
    <source>
        <strain evidence="2">CG_2015-01_33_1645</strain>
    </source>
</reference>
<dbReference type="Pfam" id="PF13384">
    <property type="entry name" value="HTH_23"/>
    <property type="match status" value="1"/>
</dbReference>
<proteinExistence type="predicted"/>
<dbReference type="EMBL" id="JAACVF010000103">
    <property type="protein sequence ID" value="NCN65240.1"/>
    <property type="molecule type" value="Genomic_DNA"/>
</dbReference>
<dbReference type="SUPFAM" id="SSF46689">
    <property type="entry name" value="Homeodomain-like"/>
    <property type="match status" value="1"/>
</dbReference>
<evidence type="ECO:0000256" key="1">
    <source>
        <dbReference type="SAM" id="MobiDB-lite"/>
    </source>
</evidence>
<evidence type="ECO:0000313" key="3">
    <source>
        <dbReference type="Proteomes" id="UP000768163"/>
    </source>
</evidence>
<evidence type="ECO:0000313" key="2">
    <source>
        <dbReference type="EMBL" id="NCN65240.1"/>
    </source>
</evidence>
<dbReference type="Proteomes" id="UP000768163">
    <property type="component" value="Unassembled WGS sequence"/>
</dbReference>
<feature type="region of interest" description="Disordered" evidence="1">
    <location>
        <begin position="121"/>
        <end position="146"/>
    </location>
</feature>
<name>A0A8J7YWG2_9ARCH</name>
<organism evidence="2 3">
    <name type="scientific">Candidatus Altarchaeum hamiconexum</name>
    <dbReference type="NCBI Taxonomy" id="1803513"/>
    <lineage>
        <taxon>Archaea</taxon>
        <taxon>Candidatus Altarchaeota</taxon>
        <taxon>Candidatus Altiarchaeia</taxon>
        <taxon>Candidatus Altarchaeales</taxon>
        <taxon>Candidatus Altarchaeaceae</taxon>
        <taxon>Candidatus Altarchaeum</taxon>
    </lineage>
</organism>